<dbReference type="AlphaFoldDB" id="A0A174UK26"/>
<gene>
    <name evidence="8" type="primary">fdx</name>
    <name evidence="8" type="ORF">ERS852568_02410</name>
</gene>
<dbReference type="RefSeq" id="WP_055208265.1">
    <property type="nucleotide sequence ID" value="NZ_CZBO01000005.1"/>
</dbReference>
<organism evidence="8 9">
    <name type="scientific">Clostridium baratii</name>
    <dbReference type="NCBI Taxonomy" id="1561"/>
    <lineage>
        <taxon>Bacteria</taxon>
        <taxon>Bacillati</taxon>
        <taxon>Bacillota</taxon>
        <taxon>Clostridia</taxon>
        <taxon>Eubacteriales</taxon>
        <taxon>Clostridiaceae</taxon>
        <taxon>Clostridium</taxon>
    </lineage>
</organism>
<evidence type="ECO:0000256" key="6">
    <source>
        <dbReference type="RuleBase" id="RU368020"/>
    </source>
</evidence>
<dbReference type="Gene3D" id="3.30.70.20">
    <property type="match status" value="1"/>
</dbReference>
<dbReference type="Pfam" id="PF13370">
    <property type="entry name" value="Fer4_13"/>
    <property type="match status" value="1"/>
</dbReference>
<dbReference type="GO" id="GO:0009055">
    <property type="term" value="F:electron transfer activity"/>
    <property type="evidence" value="ECO:0007669"/>
    <property type="project" value="UniProtKB-UniRule"/>
</dbReference>
<dbReference type="PRINTS" id="PR00352">
    <property type="entry name" value="3FE4SFRDOXIN"/>
</dbReference>
<evidence type="ECO:0000259" key="7">
    <source>
        <dbReference type="PROSITE" id="PS51379"/>
    </source>
</evidence>
<dbReference type="GO" id="GO:0051536">
    <property type="term" value="F:iron-sulfur cluster binding"/>
    <property type="evidence" value="ECO:0007669"/>
    <property type="project" value="UniProtKB-KW"/>
</dbReference>
<evidence type="ECO:0000256" key="2">
    <source>
        <dbReference type="ARBA" id="ARBA00022723"/>
    </source>
</evidence>
<dbReference type="InterPro" id="IPR001080">
    <property type="entry name" value="3Fe4S_ferredoxin"/>
</dbReference>
<evidence type="ECO:0000256" key="3">
    <source>
        <dbReference type="ARBA" id="ARBA00022982"/>
    </source>
</evidence>
<evidence type="ECO:0000256" key="5">
    <source>
        <dbReference type="ARBA" id="ARBA00023014"/>
    </source>
</evidence>
<sequence length="62" mass="6652">MKAHVDKDTCIGCGLCPSIAPEVFDMDDDGKAKEIVDEVAEENQDAAKEAEESCPVNAIEVQ</sequence>
<dbReference type="InterPro" id="IPR017896">
    <property type="entry name" value="4Fe4S_Fe-S-bd"/>
</dbReference>
<dbReference type="SUPFAM" id="SSF54862">
    <property type="entry name" value="4Fe-4S ferredoxins"/>
    <property type="match status" value="1"/>
</dbReference>
<dbReference type="PROSITE" id="PS51379">
    <property type="entry name" value="4FE4S_FER_2"/>
    <property type="match status" value="1"/>
</dbReference>
<proteinExistence type="predicted"/>
<dbReference type="PANTHER" id="PTHR36923">
    <property type="entry name" value="FERREDOXIN"/>
    <property type="match status" value="1"/>
</dbReference>
<comment type="function">
    <text evidence="6">Ferredoxins are iron-sulfur proteins that transfer electrons in a wide variety of metabolic reactions.</text>
</comment>
<feature type="domain" description="4Fe-4S ferredoxin-type" evidence="7">
    <location>
        <begin position="1"/>
        <end position="29"/>
    </location>
</feature>
<keyword evidence="1 6" id="KW-0813">Transport</keyword>
<reference evidence="8 9" key="1">
    <citation type="submission" date="2015-09" db="EMBL/GenBank/DDBJ databases">
        <authorList>
            <consortium name="Pathogen Informatics"/>
        </authorList>
    </citation>
    <scope>NUCLEOTIDE SEQUENCE [LARGE SCALE GENOMIC DNA]</scope>
    <source>
        <strain evidence="8 9">2789STDY5834956</strain>
    </source>
</reference>
<protein>
    <recommendedName>
        <fullName evidence="6">Ferredoxin</fullName>
    </recommendedName>
</protein>
<name>A0A174UK26_9CLOT</name>
<evidence type="ECO:0000313" key="9">
    <source>
        <dbReference type="Proteomes" id="UP000095563"/>
    </source>
</evidence>
<keyword evidence="5 6" id="KW-0411">Iron-sulfur</keyword>
<dbReference type="InterPro" id="IPR051269">
    <property type="entry name" value="Fe-S_cluster_ET"/>
</dbReference>
<dbReference type="EMBL" id="CZBO01000005">
    <property type="protein sequence ID" value="CUQ22733.1"/>
    <property type="molecule type" value="Genomic_DNA"/>
</dbReference>
<dbReference type="PANTHER" id="PTHR36923:SF3">
    <property type="entry name" value="FERREDOXIN"/>
    <property type="match status" value="1"/>
</dbReference>
<evidence type="ECO:0000256" key="1">
    <source>
        <dbReference type="ARBA" id="ARBA00022448"/>
    </source>
</evidence>
<accession>A0A174UK26</accession>
<dbReference type="GO" id="GO:0005506">
    <property type="term" value="F:iron ion binding"/>
    <property type="evidence" value="ECO:0007669"/>
    <property type="project" value="UniProtKB-UniRule"/>
</dbReference>
<dbReference type="Proteomes" id="UP000095563">
    <property type="component" value="Unassembled WGS sequence"/>
</dbReference>
<keyword evidence="2 6" id="KW-0479">Metal-binding</keyword>
<evidence type="ECO:0000313" key="8">
    <source>
        <dbReference type="EMBL" id="CUQ22733.1"/>
    </source>
</evidence>
<evidence type="ECO:0000256" key="4">
    <source>
        <dbReference type="ARBA" id="ARBA00023004"/>
    </source>
</evidence>
<keyword evidence="4 6" id="KW-0408">Iron</keyword>
<keyword evidence="3 6" id="KW-0249">Electron transport</keyword>